<protein>
    <submittedName>
        <fullName evidence="1">Uncharacterized protein</fullName>
    </submittedName>
</protein>
<proteinExistence type="predicted"/>
<accession>A0A6M3IKI2</accession>
<evidence type="ECO:0000313" key="1">
    <source>
        <dbReference type="EMBL" id="QJA57648.1"/>
    </source>
</evidence>
<organism evidence="1">
    <name type="scientific">viral metagenome</name>
    <dbReference type="NCBI Taxonomy" id="1070528"/>
    <lineage>
        <taxon>unclassified sequences</taxon>
        <taxon>metagenomes</taxon>
        <taxon>organismal metagenomes</taxon>
    </lineage>
</organism>
<reference evidence="1" key="1">
    <citation type="submission" date="2020-03" db="EMBL/GenBank/DDBJ databases">
        <title>The deep terrestrial virosphere.</title>
        <authorList>
            <person name="Holmfeldt K."/>
            <person name="Nilsson E."/>
            <person name="Simone D."/>
            <person name="Lopez-Fernandez M."/>
            <person name="Wu X."/>
            <person name="de Brujin I."/>
            <person name="Lundin D."/>
            <person name="Andersson A."/>
            <person name="Bertilsson S."/>
            <person name="Dopson M."/>
        </authorList>
    </citation>
    <scope>NUCLEOTIDE SEQUENCE</scope>
    <source>
        <strain evidence="1">MM415B01611</strain>
    </source>
</reference>
<dbReference type="AlphaFoldDB" id="A0A6M3IKI2"/>
<name>A0A6M3IKI2_9ZZZZ</name>
<dbReference type="EMBL" id="MT141285">
    <property type="protein sequence ID" value="QJA57648.1"/>
    <property type="molecule type" value="Genomic_DNA"/>
</dbReference>
<sequence length="124" mass="13825">MTTKDVRRLVDAGKYHEAADLAQSLREARRISALCASAAIQDHEACPGCDCSCHDSAEIADEQIRPEEWNEIHALLCHGHSTAKCADGCDLEALPDMHRLYEACETDREFLMRARARAQGRMVI</sequence>
<gene>
    <name evidence="1" type="ORF">MM415B01611_0011</name>
</gene>